<organism evidence="1 2">
    <name type="scientific">Acorus calamus</name>
    <name type="common">Sweet flag</name>
    <dbReference type="NCBI Taxonomy" id="4465"/>
    <lineage>
        <taxon>Eukaryota</taxon>
        <taxon>Viridiplantae</taxon>
        <taxon>Streptophyta</taxon>
        <taxon>Embryophyta</taxon>
        <taxon>Tracheophyta</taxon>
        <taxon>Spermatophyta</taxon>
        <taxon>Magnoliopsida</taxon>
        <taxon>Liliopsida</taxon>
        <taxon>Acoraceae</taxon>
        <taxon>Acorus</taxon>
    </lineage>
</organism>
<sequence length="342" mass="37611">MKLREKQAKLERMLSFNKSGKGSPFQEPSTHIRGMIDVSGALLVMGDADEQTKEALCRTGIKTGMESRFVFDTIIRQKDALMAEFVACHSGHVNNADIFQIPLSLDKVMYSANISDSLSAIAIPLGARCKDFEIGAIPLKRRLFAEHPSSHPPTFNQYHGYAAGLSLNGSKFAGSLAKLFHGTNIQMDSTFGQLVYQPSILTRFKISCLHQLLGTPSQQSGIGSFAIPLGHLRRNRTPTDVKSQLIALILETELDESTRIGGWIELQKTSSKSVKWGVSMSDMPEGEFGWGLGVVGSENRLQLDGYLDFRLGDRLHLQPGVLYATDGSTRIPSLLLRATWSL</sequence>
<evidence type="ECO:0000313" key="2">
    <source>
        <dbReference type="Proteomes" id="UP001180020"/>
    </source>
</evidence>
<dbReference type="EMBL" id="JAUJYO010000015">
    <property type="protein sequence ID" value="KAK1296228.1"/>
    <property type="molecule type" value="Genomic_DNA"/>
</dbReference>
<dbReference type="Proteomes" id="UP001180020">
    <property type="component" value="Unassembled WGS sequence"/>
</dbReference>
<dbReference type="AlphaFoldDB" id="A0AAV9D807"/>
<dbReference type="PANTHER" id="PTHR35097">
    <property type="entry name" value="GDSL ESTERASE/LIPASE"/>
    <property type="match status" value="1"/>
</dbReference>
<protein>
    <submittedName>
        <fullName evidence="1">Uncharacterized protein</fullName>
    </submittedName>
</protein>
<gene>
    <name evidence="1" type="ORF">QJS10_CPB15g00407</name>
</gene>
<dbReference type="PANTHER" id="PTHR35097:SF1">
    <property type="entry name" value="GDSL ESTERASE_LIPASE"/>
    <property type="match status" value="1"/>
</dbReference>
<proteinExistence type="predicted"/>
<name>A0AAV9D807_ACOCL</name>
<reference evidence="1" key="1">
    <citation type="journal article" date="2023" name="Nat. Commun.">
        <title>Diploid and tetraploid genomes of Acorus and the evolution of monocots.</title>
        <authorList>
            <person name="Ma L."/>
            <person name="Liu K.W."/>
            <person name="Li Z."/>
            <person name="Hsiao Y.Y."/>
            <person name="Qi Y."/>
            <person name="Fu T."/>
            <person name="Tang G.D."/>
            <person name="Zhang D."/>
            <person name="Sun W.H."/>
            <person name="Liu D.K."/>
            <person name="Li Y."/>
            <person name="Chen G.Z."/>
            <person name="Liu X.D."/>
            <person name="Liao X.Y."/>
            <person name="Jiang Y.T."/>
            <person name="Yu X."/>
            <person name="Hao Y."/>
            <person name="Huang J."/>
            <person name="Zhao X.W."/>
            <person name="Ke S."/>
            <person name="Chen Y.Y."/>
            <person name="Wu W.L."/>
            <person name="Hsu J.L."/>
            <person name="Lin Y.F."/>
            <person name="Huang M.D."/>
            <person name="Li C.Y."/>
            <person name="Huang L."/>
            <person name="Wang Z.W."/>
            <person name="Zhao X."/>
            <person name="Zhong W.Y."/>
            <person name="Peng D.H."/>
            <person name="Ahmad S."/>
            <person name="Lan S."/>
            <person name="Zhang J.S."/>
            <person name="Tsai W.C."/>
            <person name="Van de Peer Y."/>
            <person name="Liu Z.J."/>
        </authorList>
    </citation>
    <scope>NUCLEOTIDE SEQUENCE</scope>
    <source>
        <tissue evidence="1">Leaves</tissue>
    </source>
</reference>
<evidence type="ECO:0000313" key="1">
    <source>
        <dbReference type="EMBL" id="KAK1296228.1"/>
    </source>
</evidence>
<comment type="caution">
    <text evidence="1">The sequence shown here is derived from an EMBL/GenBank/DDBJ whole genome shotgun (WGS) entry which is preliminary data.</text>
</comment>
<reference evidence="1" key="2">
    <citation type="submission" date="2023-06" db="EMBL/GenBank/DDBJ databases">
        <authorList>
            <person name="Ma L."/>
            <person name="Liu K.-W."/>
            <person name="Li Z."/>
            <person name="Hsiao Y.-Y."/>
            <person name="Qi Y."/>
            <person name="Fu T."/>
            <person name="Tang G."/>
            <person name="Zhang D."/>
            <person name="Sun W.-H."/>
            <person name="Liu D.-K."/>
            <person name="Li Y."/>
            <person name="Chen G.-Z."/>
            <person name="Liu X.-D."/>
            <person name="Liao X.-Y."/>
            <person name="Jiang Y.-T."/>
            <person name="Yu X."/>
            <person name="Hao Y."/>
            <person name="Huang J."/>
            <person name="Zhao X.-W."/>
            <person name="Ke S."/>
            <person name="Chen Y.-Y."/>
            <person name="Wu W.-L."/>
            <person name="Hsu J.-L."/>
            <person name="Lin Y.-F."/>
            <person name="Huang M.-D."/>
            <person name="Li C.-Y."/>
            <person name="Huang L."/>
            <person name="Wang Z.-W."/>
            <person name="Zhao X."/>
            <person name="Zhong W.-Y."/>
            <person name="Peng D.-H."/>
            <person name="Ahmad S."/>
            <person name="Lan S."/>
            <person name="Zhang J.-S."/>
            <person name="Tsai W.-C."/>
            <person name="Van De Peer Y."/>
            <person name="Liu Z.-J."/>
        </authorList>
    </citation>
    <scope>NUCLEOTIDE SEQUENCE</scope>
    <source>
        <strain evidence="1">CP</strain>
        <tissue evidence="1">Leaves</tissue>
    </source>
</reference>
<keyword evidence="2" id="KW-1185">Reference proteome</keyword>
<accession>A0AAV9D807</accession>